<name>A0A2V1E8D7_9PLEO</name>
<keyword evidence="2" id="KW-1185">Reference proteome</keyword>
<evidence type="ECO:0000313" key="1">
    <source>
        <dbReference type="EMBL" id="PVI06781.1"/>
    </source>
</evidence>
<evidence type="ECO:0008006" key="3">
    <source>
        <dbReference type="Google" id="ProtNLM"/>
    </source>
</evidence>
<dbReference type="GO" id="GO:0003676">
    <property type="term" value="F:nucleic acid binding"/>
    <property type="evidence" value="ECO:0007669"/>
    <property type="project" value="InterPro"/>
</dbReference>
<dbReference type="InterPro" id="IPR036397">
    <property type="entry name" value="RNaseH_sf"/>
</dbReference>
<feature type="non-terminal residue" evidence="1">
    <location>
        <position position="1"/>
    </location>
</feature>
<dbReference type="Proteomes" id="UP000244855">
    <property type="component" value="Unassembled WGS sequence"/>
</dbReference>
<reference evidence="1 2" key="1">
    <citation type="journal article" date="2018" name="Sci. Rep.">
        <title>Comparative genomics provides insights into the lifestyle and reveals functional heterogeneity of dark septate endophytic fungi.</title>
        <authorList>
            <person name="Knapp D.G."/>
            <person name="Nemeth J.B."/>
            <person name="Barry K."/>
            <person name="Hainaut M."/>
            <person name="Henrissat B."/>
            <person name="Johnson J."/>
            <person name="Kuo A."/>
            <person name="Lim J.H.P."/>
            <person name="Lipzen A."/>
            <person name="Nolan M."/>
            <person name="Ohm R.A."/>
            <person name="Tamas L."/>
            <person name="Grigoriev I.V."/>
            <person name="Spatafora J.W."/>
            <person name="Nagy L.G."/>
            <person name="Kovacs G.M."/>
        </authorList>
    </citation>
    <scope>NUCLEOTIDE SEQUENCE [LARGE SCALE GENOMIC DNA]</scope>
    <source>
        <strain evidence="1 2">DSE2036</strain>
    </source>
</reference>
<organism evidence="1 2">
    <name type="scientific">Periconia macrospinosa</name>
    <dbReference type="NCBI Taxonomy" id="97972"/>
    <lineage>
        <taxon>Eukaryota</taxon>
        <taxon>Fungi</taxon>
        <taxon>Dikarya</taxon>
        <taxon>Ascomycota</taxon>
        <taxon>Pezizomycotina</taxon>
        <taxon>Dothideomycetes</taxon>
        <taxon>Pleosporomycetidae</taxon>
        <taxon>Pleosporales</taxon>
        <taxon>Massarineae</taxon>
        <taxon>Periconiaceae</taxon>
        <taxon>Periconia</taxon>
    </lineage>
</organism>
<feature type="non-terminal residue" evidence="1">
    <location>
        <position position="293"/>
    </location>
</feature>
<dbReference type="AlphaFoldDB" id="A0A2V1E8D7"/>
<dbReference type="Gene3D" id="3.30.420.10">
    <property type="entry name" value="Ribonuclease H-like superfamily/Ribonuclease H"/>
    <property type="match status" value="1"/>
</dbReference>
<gene>
    <name evidence="1" type="ORF">DM02DRAFT_500516</name>
</gene>
<evidence type="ECO:0000313" key="2">
    <source>
        <dbReference type="Proteomes" id="UP000244855"/>
    </source>
</evidence>
<dbReference type="STRING" id="97972.A0A2V1E8D7"/>
<dbReference type="EMBL" id="KZ805307">
    <property type="protein sequence ID" value="PVI06781.1"/>
    <property type="molecule type" value="Genomic_DNA"/>
</dbReference>
<sequence>GPAEEEQAFEVTEKVARLMIPVHICFEKDGTFKCGDQSWPRIMIERQPAFMEMLGNLVHLRKLPREEQAKHHVPPANAFADSDRIEYPSEDFKSSPTPNPSALGAIAIVCSKILLTNGQYEVVKIAAVDVISCRILLNHLVCSDAKASVKDWYHSKTGLDRFELLEHARQAGYKVLKGWKAARTILHKFVDTNTIIVGQDLRRDLDALRMIHGRAIDIAKVVEKAAGGPLSRQQLSIPSISRTFMGITLSTDPQFGQDVLQLVFAVRGMAMWSIRNGEELAKKAKAVALDYQR</sequence>
<protein>
    <recommendedName>
        <fullName evidence="3">Exonuclease domain-containing protein</fullName>
    </recommendedName>
</protein>
<dbReference type="OrthoDB" id="16516at2759"/>
<proteinExistence type="predicted"/>
<accession>A0A2V1E8D7</accession>